<dbReference type="SUPFAM" id="SSF55785">
    <property type="entry name" value="PYP-like sensor domain (PAS domain)"/>
    <property type="match status" value="2"/>
</dbReference>
<dbReference type="CDD" id="cd00082">
    <property type="entry name" value="HisKA"/>
    <property type="match status" value="1"/>
</dbReference>
<dbReference type="RefSeq" id="WP_157022430.1">
    <property type="nucleotide sequence ID" value="NZ_WQLV01000005.1"/>
</dbReference>
<keyword evidence="3 4" id="KW-0597">Phosphoprotein</keyword>
<dbReference type="Gene3D" id="3.40.50.2300">
    <property type="match status" value="1"/>
</dbReference>
<dbReference type="InterPro" id="IPR036097">
    <property type="entry name" value="HisK_dim/P_sf"/>
</dbReference>
<keyword evidence="11" id="KW-1185">Reference proteome</keyword>
<dbReference type="PANTHER" id="PTHR43065:SF49">
    <property type="entry name" value="HISTIDINE KINASE"/>
    <property type="match status" value="1"/>
</dbReference>
<evidence type="ECO:0000259" key="6">
    <source>
        <dbReference type="PROSITE" id="PS50109"/>
    </source>
</evidence>
<evidence type="ECO:0000256" key="3">
    <source>
        <dbReference type="ARBA" id="ARBA00022553"/>
    </source>
</evidence>
<dbReference type="Pfam" id="PF00512">
    <property type="entry name" value="HisKA"/>
    <property type="match status" value="1"/>
</dbReference>
<dbReference type="InterPro" id="IPR005467">
    <property type="entry name" value="His_kinase_dom"/>
</dbReference>
<dbReference type="SUPFAM" id="SSF55874">
    <property type="entry name" value="ATPase domain of HSP90 chaperone/DNA topoisomerase II/histidine kinase"/>
    <property type="match status" value="1"/>
</dbReference>
<keyword evidence="5" id="KW-0812">Transmembrane</keyword>
<dbReference type="SMART" id="SM00387">
    <property type="entry name" value="HATPase_c"/>
    <property type="match status" value="1"/>
</dbReference>
<evidence type="ECO:0000313" key="10">
    <source>
        <dbReference type="EMBL" id="MVO16181.1"/>
    </source>
</evidence>
<feature type="modified residue" description="4-aspartylphosphate" evidence="4">
    <location>
        <position position="829"/>
    </location>
</feature>
<dbReference type="Gene3D" id="3.30.450.20">
    <property type="entry name" value="PAS domain"/>
    <property type="match status" value="2"/>
</dbReference>
<dbReference type="PRINTS" id="PR00344">
    <property type="entry name" value="BCTRLSENSOR"/>
</dbReference>
<dbReference type="Pfam" id="PF02518">
    <property type="entry name" value="HATPase_c"/>
    <property type="match status" value="1"/>
</dbReference>
<gene>
    <name evidence="10" type="ORF">GO984_10180</name>
</gene>
<dbReference type="EC" id="2.7.13.3" evidence="2"/>
<feature type="domain" description="Response regulatory" evidence="7">
    <location>
        <begin position="779"/>
        <end position="898"/>
    </location>
</feature>
<feature type="domain" description="PAC" evidence="9">
    <location>
        <begin position="470"/>
        <end position="521"/>
    </location>
</feature>
<dbReference type="Pfam" id="PF00072">
    <property type="entry name" value="Response_reg"/>
    <property type="match status" value="1"/>
</dbReference>
<dbReference type="GO" id="GO:0005524">
    <property type="term" value="F:ATP binding"/>
    <property type="evidence" value="ECO:0007669"/>
    <property type="project" value="UniProtKB-KW"/>
</dbReference>
<keyword evidence="5" id="KW-0472">Membrane</keyword>
<accession>A0A6L6WFV9</accession>
<name>A0A6L6WFV9_9RHOB</name>
<reference evidence="10 11" key="1">
    <citation type="submission" date="2019-12" db="EMBL/GenBank/DDBJ databases">
        <authorList>
            <person name="Zhang Y.-J."/>
        </authorList>
    </citation>
    <scope>NUCLEOTIDE SEQUENCE [LARGE SCALE GENOMIC DNA]</scope>
    <source>
        <strain evidence="10 11">CY05</strain>
    </source>
</reference>
<dbReference type="InterPro" id="IPR000014">
    <property type="entry name" value="PAS"/>
</dbReference>
<dbReference type="InterPro" id="IPR000700">
    <property type="entry name" value="PAS-assoc_C"/>
</dbReference>
<dbReference type="PROSITE" id="PS50109">
    <property type="entry name" value="HIS_KIN"/>
    <property type="match status" value="1"/>
</dbReference>
<dbReference type="GO" id="GO:0006355">
    <property type="term" value="P:regulation of DNA-templated transcription"/>
    <property type="evidence" value="ECO:0007669"/>
    <property type="project" value="InterPro"/>
</dbReference>
<comment type="caution">
    <text evidence="10">The sequence shown here is derived from an EMBL/GenBank/DDBJ whole genome shotgun (WGS) entry which is preliminary data.</text>
</comment>
<dbReference type="InterPro" id="IPR011006">
    <property type="entry name" value="CheY-like_superfamily"/>
</dbReference>
<dbReference type="Pfam" id="PF13426">
    <property type="entry name" value="PAS_9"/>
    <property type="match status" value="1"/>
</dbReference>
<evidence type="ECO:0000259" key="7">
    <source>
        <dbReference type="PROSITE" id="PS50110"/>
    </source>
</evidence>
<dbReference type="Gene3D" id="1.10.287.130">
    <property type="match status" value="1"/>
</dbReference>
<feature type="transmembrane region" description="Helical" evidence="5">
    <location>
        <begin position="20"/>
        <end position="39"/>
    </location>
</feature>
<evidence type="ECO:0000259" key="9">
    <source>
        <dbReference type="PROSITE" id="PS50113"/>
    </source>
</evidence>
<evidence type="ECO:0000256" key="1">
    <source>
        <dbReference type="ARBA" id="ARBA00000085"/>
    </source>
</evidence>
<dbReference type="PANTHER" id="PTHR43065">
    <property type="entry name" value="SENSOR HISTIDINE KINASE"/>
    <property type="match status" value="1"/>
</dbReference>
<evidence type="ECO:0000256" key="5">
    <source>
        <dbReference type="SAM" id="Phobius"/>
    </source>
</evidence>
<dbReference type="SMART" id="SM00388">
    <property type="entry name" value="HisKA"/>
    <property type="match status" value="1"/>
</dbReference>
<dbReference type="SUPFAM" id="SSF47384">
    <property type="entry name" value="Homodimeric domain of signal transducing histidine kinase"/>
    <property type="match status" value="1"/>
</dbReference>
<dbReference type="Proteomes" id="UP000478892">
    <property type="component" value="Unassembled WGS sequence"/>
</dbReference>
<evidence type="ECO:0000256" key="2">
    <source>
        <dbReference type="ARBA" id="ARBA00012438"/>
    </source>
</evidence>
<comment type="catalytic activity">
    <reaction evidence="1">
        <text>ATP + protein L-histidine = ADP + protein N-phospho-L-histidine.</text>
        <dbReference type="EC" id="2.7.13.3"/>
    </reaction>
</comment>
<dbReference type="InterPro" id="IPR003661">
    <property type="entry name" value="HisK_dim/P_dom"/>
</dbReference>
<feature type="domain" description="PAS" evidence="8">
    <location>
        <begin position="416"/>
        <end position="440"/>
    </location>
</feature>
<dbReference type="InterPro" id="IPR036890">
    <property type="entry name" value="HATPase_C_sf"/>
</dbReference>
<dbReference type="PROSITE" id="PS50113">
    <property type="entry name" value="PAC"/>
    <property type="match status" value="1"/>
</dbReference>
<dbReference type="InterPro" id="IPR004358">
    <property type="entry name" value="Sig_transdc_His_kin-like_C"/>
</dbReference>
<keyword evidence="5" id="KW-1133">Transmembrane helix</keyword>
<protein>
    <recommendedName>
        <fullName evidence="2">histidine kinase</fullName>
        <ecNumber evidence="2">2.7.13.3</ecNumber>
    </recommendedName>
</protein>
<feature type="transmembrane region" description="Helical" evidence="5">
    <location>
        <begin position="162"/>
        <end position="182"/>
    </location>
</feature>
<dbReference type="SUPFAM" id="SSF52172">
    <property type="entry name" value="CheY-like"/>
    <property type="match status" value="1"/>
</dbReference>
<dbReference type="InterPro" id="IPR001789">
    <property type="entry name" value="Sig_transdc_resp-reg_receiver"/>
</dbReference>
<dbReference type="NCBIfam" id="TIGR00229">
    <property type="entry name" value="sensory_box"/>
    <property type="match status" value="1"/>
</dbReference>
<dbReference type="CDD" id="cd00130">
    <property type="entry name" value="PAS"/>
    <property type="match status" value="1"/>
</dbReference>
<dbReference type="InterPro" id="IPR003594">
    <property type="entry name" value="HATPase_dom"/>
</dbReference>
<sequence>METSLSKKFTKSLSFKQARAAVITGFVLGIGFGALQIAADLRSEIDQTDKTFKQSLRAFEQTAFQAAYGLDKELAQTVVNGLFQKPAVVEAKIIDSYNDTMYFKSRPQLKNSFSWLAEGIFGEAKSFSTRLTDKQTGFHAGDLTISVDTNVIAQAFFQRSGLILSFGILRNVFLAIILTVLFHNMLTRPLRKLSGLIHDGAQELPVSASHKNDELGAIALEYNQLSRDRSEAIERLLQEEVRFRRLFENSEVSLSNADYSNVFKTLNQLREDGVTDLREYLDNNEDATWDIFTTINILSANLATLRLFNASSEAELLEHSNKTFNPSTMEMFKDQLCAIWAKHSTFRAETTFKTLDGVEIVGVISLPLPETEDGFRSIPVSILDITEFKKAETELTFRGEIIEGMSEGVQASRISDGIIIYTNAMYDTMFGYEEGELIGEFVGTTSAEKDKTPEQTTAHIHGEIEANGSWVGEIRSIKKDGTVFWCEVSATKFEHPLHGSLSIAVQSDVTEKKITEEKLRQSQRLEAVGQLTGGVAHDFNNLLAVIMGNQELLRDEITDPENLKFIDASIGATRRGADLTKSMLAFARRSQLAPESTDLNALILDTKNWIHRALPEYIDFVTVLESNLWAVEIDRSAAESAVLNLIVNARDAMPDGGELSITTANVTFDETSKPYQADELKTGRYVTVAVSDSGHGISQEIIAKIFEPFFTTKPIGSGSGLGLSMIQGFMRQSRGTVRVTTELGVGTTFTLYFDAGTGTPVRPKKEMEHAAIATTSGARVLVVEDQQDVLDIIKLILKRAGYIVSSANSGDAAKALFDDDPEFDLLITDLVMPGETQGAELARYVSQICPGLPVVIMSGYVGNDAPQDNQTQQLGPQSFQLTKPIRRNELLSVIEAALQHSA</sequence>
<dbReference type="EMBL" id="WQLV01000005">
    <property type="protein sequence ID" value="MVO16181.1"/>
    <property type="molecule type" value="Genomic_DNA"/>
</dbReference>
<evidence type="ECO:0000256" key="4">
    <source>
        <dbReference type="PROSITE-ProRule" id="PRU00169"/>
    </source>
</evidence>
<dbReference type="InterPro" id="IPR035965">
    <property type="entry name" value="PAS-like_dom_sf"/>
</dbReference>
<dbReference type="PROSITE" id="PS50110">
    <property type="entry name" value="RESPONSE_REGULATORY"/>
    <property type="match status" value="1"/>
</dbReference>
<organism evidence="10 11">
    <name type="scientific">Parasedimentitalea huanghaiensis</name>
    <dbReference type="NCBI Taxonomy" id="2682100"/>
    <lineage>
        <taxon>Bacteria</taxon>
        <taxon>Pseudomonadati</taxon>
        <taxon>Pseudomonadota</taxon>
        <taxon>Alphaproteobacteria</taxon>
        <taxon>Rhodobacterales</taxon>
        <taxon>Paracoccaceae</taxon>
        <taxon>Parasedimentitalea</taxon>
    </lineage>
</organism>
<dbReference type="Gene3D" id="3.30.565.10">
    <property type="entry name" value="Histidine kinase-like ATPase, C-terminal domain"/>
    <property type="match status" value="1"/>
</dbReference>
<dbReference type="AlphaFoldDB" id="A0A6L6WFV9"/>
<dbReference type="SMART" id="SM00448">
    <property type="entry name" value="REC"/>
    <property type="match status" value="1"/>
</dbReference>
<evidence type="ECO:0000259" key="8">
    <source>
        <dbReference type="PROSITE" id="PS50112"/>
    </source>
</evidence>
<proteinExistence type="predicted"/>
<feature type="domain" description="Histidine kinase" evidence="6">
    <location>
        <begin position="534"/>
        <end position="757"/>
    </location>
</feature>
<dbReference type="GO" id="GO:0000155">
    <property type="term" value="F:phosphorelay sensor kinase activity"/>
    <property type="evidence" value="ECO:0007669"/>
    <property type="project" value="InterPro"/>
</dbReference>
<dbReference type="PROSITE" id="PS50112">
    <property type="entry name" value="PAS"/>
    <property type="match status" value="1"/>
</dbReference>
<evidence type="ECO:0000313" key="11">
    <source>
        <dbReference type="Proteomes" id="UP000478892"/>
    </source>
</evidence>